<dbReference type="PANTHER" id="PTHR38595">
    <property type="entry name" value="CYTOPLASMIC PROTEIN-RELATED"/>
    <property type="match status" value="1"/>
</dbReference>
<accession>A0A6A7N3S4</accession>
<keyword evidence="3" id="KW-1185">Reference proteome</keyword>
<dbReference type="RefSeq" id="WP_152838793.1">
    <property type="nucleotide sequence ID" value="NZ_WHUG01000005.1"/>
</dbReference>
<dbReference type="SUPFAM" id="SSF160719">
    <property type="entry name" value="gpW/gp25-like"/>
    <property type="match status" value="1"/>
</dbReference>
<proteinExistence type="predicted"/>
<dbReference type="InterPro" id="IPR053176">
    <property type="entry name" value="T6SS_TssE1-like"/>
</dbReference>
<evidence type="ECO:0000259" key="1">
    <source>
        <dbReference type="Pfam" id="PF04965"/>
    </source>
</evidence>
<dbReference type="PANTHER" id="PTHR38595:SF2">
    <property type="entry name" value="TYPE VI SECRETION SYSTEM BASEPLATE SUBUNIT TSSE"/>
    <property type="match status" value="1"/>
</dbReference>
<name>A0A6A7N3S4_9BURK</name>
<dbReference type="InterPro" id="IPR017737">
    <property type="entry name" value="TssE1-like"/>
</dbReference>
<comment type="caution">
    <text evidence="2">The sequence shown here is derived from an EMBL/GenBank/DDBJ whole genome shotgun (WGS) entry which is preliminary data.</text>
</comment>
<dbReference type="InterPro" id="IPR007048">
    <property type="entry name" value="IraD/Gp25-like"/>
</dbReference>
<dbReference type="Gene3D" id="3.10.450.40">
    <property type="match status" value="1"/>
</dbReference>
<feature type="domain" description="IraD/Gp25-like" evidence="1">
    <location>
        <begin position="30"/>
        <end position="127"/>
    </location>
</feature>
<gene>
    <name evidence="2" type="primary">tssE</name>
    <name evidence="2" type="ORF">GEV02_15185</name>
</gene>
<dbReference type="Pfam" id="PF04965">
    <property type="entry name" value="GPW_gp25"/>
    <property type="match status" value="1"/>
</dbReference>
<sequence>MNGFTRGLFDRLLDPRSDHARAAHGLSTEQLKDAVARDLEDLLNTRCALPEEMLQAFPECASSIVNYGLIDFAGMCLSSSEDRARICACLKAAIERHEPRLRNVQARLEREIGSINRVSFAISATLAGLPMREMVSFDAVLQPSSLHYSINRSTRGA</sequence>
<evidence type="ECO:0000313" key="2">
    <source>
        <dbReference type="EMBL" id="MQA39498.1"/>
    </source>
</evidence>
<organism evidence="2 3">
    <name type="scientific">Rugamonas aquatica</name>
    <dbReference type="NCBI Taxonomy" id="2743357"/>
    <lineage>
        <taxon>Bacteria</taxon>
        <taxon>Pseudomonadati</taxon>
        <taxon>Pseudomonadota</taxon>
        <taxon>Betaproteobacteria</taxon>
        <taxon>Burkholderiales</taxon>
        <taxon>Oxalobacteraceae</taxon>
        <taxon>Telluria group</taxon>
        <taxon>Rugamonas</taxon>
    </lineage>
</organism>
<dbReference type="Proteomes" id="UP000440498">
    <property type="component" value="Unassembled WGS sequence"/>
</dbReference>
<dbReference type="EMBL" id="WHUG01000005">
    <property type="protein sequence ID" value="MQA39498.1"/>
    <property type="molecule type" value="Genomic_DNA"/>
</dbReference>
<dbReference type="AlphaFoldDB" id="A0A6A7N3S4"/>
<evidence type="ECO:0000313" key="3">
    <source>
        <dbReference type="Proteomes" id="UP000440498"/>
    </source>
</evidence>
<reference evidence="2 3" key="1">
    <citation type="submission" date="2019-10" db="EMBL/GenBank/DDBJ databases">
        <title>Two novel species isolated from a subtropical stream in China.</title>
        <authorList>
            <person name="Lu H."/>
        </authorList>
    </citation>
    <scope>NUCLEOTIDE SEQUENCE [LARGE SCALE GENOMIC DNA]</scope>
    <source>
        <strain evidence="2 3">FT29W</strain>
    </source>
</reference>
<dbReference type="NCBIfam" id="TIGR03357">
    <property type="entry name" value="VI_zyme"/>
    <property type="match status" value="1"/>
</dbReference>
<protein>
    <submittedName>
        <fullName evidence="2">Type VI secretion system baseplate subunit TssE</fullName>
    </submittedName>
</protein>